<dbReference type="PROSITE" id="PS00678">
    <property type="entry name" value="WD_REPEATS_1"/>
    <property type="match status" value="3"/>
</dbReference>
<sequence length="202" mass="22808">MNNIGIIGGNGYTICSGSYDFTIRIWDIETAKQLIIFEGHEDTVRSVKYGSNEIGNIGCANTILSGSDDSSVRLWDIRSGQQIQEFNGHINLVWCIEYSPFVVNNNKVGNNSNIICSGSEDNTIQFWDIRSNKCELYAIEGNSKEDDGIMCFKFLQLKKNRKNKDNYCQNGISYSLNKIFNIVLLPYFRNSIGSNGKKEDII</sequence>
<dbReference type="InterPro" id="IPR015943">
    <property type="entry name" value="WD40/YVTN_repeat-like_dom_sf"/>
</dbReference>
<evidence type="ECO:0000256" key="2">
    <source>
        <dbReference type="ARBA" id="ARBA00022737"/>
    </source>
</evidence>
<evidence type="ECO:0000313" key="4">
    <source>
        <dbReference type="EMBL" id="ETO32496.1"/>
    </source>
</evidence>
<dbReference type="PANTHER" id="PTHR19855:SF11">
    <property type="entry name" value="RIBOSOME BIOGENESIS PROTEIN WDR12"/>
    <property type="match status" value="1"/>
</dbReference>
<dbReference type="Gene3D" id="2.130.10.10">
    <property type="entry name" value="YVTN repeat-like/Quinoprotein amine dehydrogenase"/>
    <property type="match status" value="1"/>
</dbReference>
<dbReference type="OrthoDB" id="427795at2759"/>
<dbReference type="InterPro" id="IPR036322">
    <property type="entry name" value="WD40_repeat_dom_sf"/>
</dbReference>
<reference evidence="4 5" key="1">
    <citation type="journal article" date="2013" name="Curr. Biol.">
        <title>The Genome of the Foraminiferan Reticulomyxa filosa.</title>
        <authorList>
            <person name="Glockner G."/>
            <person name="Hulsmann N."/>
            <person name="Schleicher M."/>
            <person name="Noegel A.A."/>
            <person name="Eichinger L."/>
            <person name="Gallinger C."/>
            <person name="Pawlowski J."/>
            <person name="Sierra R."/>
            <person name="Euteneuer U."/>
            <person name="Pillet L."/>
            <person name="Moustafa A."/>
            <person name="Platzer M."/>
            <person name="Groth M."/>
            <person name="Szafranski K."/>
            <person name="Schliwa M."/>
        </authorList>
    </citation>
    <scope>NUCLEOTIDE SEQUENCE [LARGE SCALE GENOMIC DNA]</scope>
</reference>
<dbReference type="AlphaFoldDB" id="X6P2P8"/>
<feature type="repeat" description="WD" evidence="3">
    <location>
        <begin position="10"/>
        <end position="36"/>
    </location>
</feature>
<dbReference type="SUPFAM" id="SSF50978">
    <property type="entry name" value="WD40 repeat-like"/>
    <property type="match status" value="1"/>
</dbReference>
<dbReference type="InterPro" id="IPR001680">
    <property type="entry name" value="WD40_rpt"/>
</dbReference>
<organism evidence="4 5">
    <name type="scientific">Reticulomyxa filosa</name>
    <dbReference type="NCBI Taxonomy" id="46433"/>
    <lineage>
        <taxon>Eukaryota</taxon>
        <taxon>Sar</taxon>
        <taxon>Rhizaria</taxon>
        <taxon>Retaria</taxon>
        <taxon>Foraminifera</taxon>
        <taxon>Monothalamids</taxon>
        <taxon>Reticulomyxidae</taxon>
        <taxon>Reticulomyxa</taxon>
    </lineage>
</organism>
<dbReference type="Proteomes" id="UP000023152">
    <property type="component" value="Unassembled WGS sequence"/>
</dbReference>
<gene>
    <name evidence="4" type="ORF">RFI_04620</name>
</gene>
<dbReference type="SMART" id="SM00320">
    <property type="entry name" value="WD40"/>
    <property type="match status" value="2"/>
</dbReference>
<protein>
    <submittedName>
        <fullName evidence="4">Uncharacterized protein</fullName>
    </submittedName>
</protein>
<keyword evidence="5" id="KW-1185">Reference proteome</keyword>
<keyword evidence="2" id="KW-0677">Repeat</keyword>
<dbReference type="PANTHER" id="PTHR19855">
    <property type="entry name" value="WD40 REPEAT PROTEIN 12, 37"/>
    <property type="match status" value="1"/>
</dbReference>
<dbReference type="InterPro" id="IPR020472">
    <property type="entry name" value="WD40_PAC1"/>
</dbReference>
<dbReference type="PROSITE" id="PS50294">
    <property type="entry name" value="WD_REPEATS_REGION"/>
    <property type="match status" value="1"/>
</dbReference>
<dbReference type="PROSITE" id="PS50082">
    <property type="entry name" value="WD_REPEATS_2"/>
    <property type="match status" value="3"/>
</dbReference>
<feature type="repeat" description="WD" evidence="3">
    <location>
        <begin position="37"/>
        <end position="85"/>
    </location>
</feature>
<proteinExistence type="predicted"/>
<evidence type="ECO:0000313" key="5">
    <source>
        <dbReference type="Proteomes" id="UP000023152"/>
    </source>
</evidence>
<accession>X6P2P8</accession>
<name>X6P2P8_RETFI</name>
<evidence type="ECO:0000256" key="1">
    <source>
        <dbReference type="ARBA" id="ARBA00022574"/>
    </source>
</evidence>
<evidence type="ECO:0000256" key="3">
    <source>
        <dbReference type="PROSITE-ProRule" id="PRU00221"/>
    </source>
</evidence>
<keyword evidence="1 3" id="KW-0853">WD repeat</keyword>
<dbReference type="InterPro" id="IPR019775">
    <property type="entry name" value="WD40_repeat_CS"/>
</dbReference>
<feature type="repeat" description="WD" evidence="3">
    <location>
        <begin position="111"/>
        <end position="137"/>
    </location>
</feature>
<dbReference type="Pfam" id="PF00400">
    <property type="entry name" value="WD40"/>
    <property type="match status" value="3"/>
</dbReference>
<comment type="caution">
    <text evidence="4">The sequence shown here is derived from an EMBL/GenBank/DDBJ whole genome shotgun (WGS) entry which is preliminary data.</text>
</comment>
<dbReference type="PRINTS" id="PR00320">
    <property type="entry name" value="GPROTEINBRPT"/>
</dbReference>
<dbReference type="EMBL" id="ASPP01004161">
    <property type="protein sequence ID" value="ETO32496.1"/>
    <property type="molecule type" value="Genomic_DNA"/>
</dbReference>